<dbReference type="GO" id="GO:0045881">
    <property type="term" value="P:positive regulation of sporulation resulting in formation of a cellular spore"/>
    <property type="evidence" value="ECO:0007669"/>
    <property type="project" value="TreeGrafter"/>
</dbReference>
<dbReference type="InterPro" id="IPR003115">
    <property type="entry name" value="ParB_N"/>
</dbReference>
<comment type="subcellular location">
    <subcellularLocation>
        <location evidence="1">Cytoplasm</location>
        <location evidence="1">Nucleoid</location>
    </subcellularLocation>
</comment>
<dbReference type="SMART" id="SM00470">
    <property type="entry name" value="ParB"/>
    <property type="match status" value="1"/>
</dbReference>
<dbReference type="PANTHER" id="PTHR33375">
    <property type="entry name" value="CHROMOSOME-PARTITIONING PROTEIN PARB-RELATED"/>
    <property type="match status" value="1"/>
</dbReference>
<evidence type="ECO:0000313" key="6">
    <source>
        <dbReference type="Proteomes" id="UP000192790"/>
    </source>
</evidence>
<evidence type="ECO:0000256" key="1">
    <source>
        <dbReference type="ARBA" id="ARBA00004453"/>
    </source>
</evidence>
<dbReference type="Pfam" id="PF17762">
    <property type="entry name" value="HTH_ParB"/>
    <property type="match status" value="1"/>
</dbReference>
<dbReference type="InterPro" id="IPR041468">
    <property type="entry name" value="HTH_ParB/Spo0J"/>
</dbReference>
<dbReference type="RefSeq" id="WP_084234260.1">
    <property type="nucleotide sequence ID" value="NZ_FWXW01000003.1"/>
</dbReference>
<dbReference type="Gene3D" id="3.90.1530.30">
    <property type="match status" value="1"/>
</dbReference>
<dbReference type="InterPro" id="IPR004437">
    <property type="entry name" value="ParB/RepB/Spo0J"/>
</dbReference>
<dbReference type="FunFam" id="3.90.1530.30:FF:000001">
    <property type="entry name" value="Chromosome partitioning protein ParB"/>
    <property type="match status" value="1"/>
</dbReference>
<reference evidence="5 6" key="1">
    <citation type="submission" date="2017-04" db="EMBL/GenBank/DDBJ databases">
        <authorList>
            <person name="Afonso C.L."/>
            <person name="Miller P.J."/>
            <person name="Scott M.A."/>
            <person name="Spackman E."/>
            <person name="Goraichik I."/>
            <person name="Dimitrov K.M."/>
            <person name="Suarez D.L."/>
            <person name="Swayne D.E."/>
        </authorList>
    </citation>
    <scope>NUCLEOTIDE SEQUENCE [LARGE SCALE GENOMIC DNA]</scope>
    <source>
        <strain evidence="5 6">DSM 12816</strain>
    </source>
</reference>
<protein>
    <submittedName>
        <fullName evidence="5">Chromosome partitioning protein, ParB family</fullName>
    </submittedName>
</protein>
<dbReference type="AlphaFoldDB" id="A0A1W2A9L9"/>
<organism evidence="5 6">
    <name type="scientific">Papillibacter cinnamivorans DSM 12816</name>
    <dbReference type="NCBI Taxonomy" id="1122930"/>
    <lineage>
        <taxon>Bacteria</taxon>
        <taxon>Bacillati</taxon>
        <taxon>Bacillota</taxon>
        <taxon>Clostridia</taxon>
        <taxon>Eubacteriales</taxon>
        <taxon>Oscillospiraceae</taxon>
        <taxon>Papillibacter</taxon>
    </lineage>
</organism>
<proteinExistence type="inferred from homology"/>
<dbReference type="GO" id="GO:0005694">
    <property type="term" value="C:chromosome"/>
    <property type="evidence" value="ECO:0007669"/>
    <property type="project" value="TreeGrafter"/>
</dbReference>
<dbReference type="InterPro" id="IPR050336">
    <property type="entry name" value="Chromosome_partition/occlusion"/>
</dbReference>
<dbReference type="NCBIfam" id="TIGR00180">
    <property type="entry name" value="parB_part"/>
    <property type="match status" value="1"/>
</dbReference>
<evidence type="ECO:0000313" key="5">
    <source>
        <dbReference type="EMBL" id="SMC56948.1"/>
    </source>
</evidence>
<dbReference type="FunFam" id="1.10.10.2830:FF:000001">
    <property type="entry name" value="Chromosome partitioning protein ParB"/>
    <property type="match status" value="1"/>
</dbReference>
<dbReference type="OrthoDB" id="9802051at2"/>
<gene>
    <name evidence="5" type="ORF">SAMN02745168_1610</name>
</gene>
<dbReference type="GO" id="GO:0003677">
    <property type="term" value="F:DNA binding"/>
    <property type="evidence" value="ECO:0007669"/>
    <property type="project" value="UniProtKB-KW"/>
</dbReference>
<dbReference type="PANTHER" id="PTHR33375:SF8">
    <property type="entry name" value="NUCLEOID OCCLUSION PROTEIN"/>
    <property type="match status" value="1"/>
</dbReference>
<name>A0A1W2A9L9_9FIRM</name>
<evidence type="ECO:0000259" key="4">
    <source>
        <dbReference type="SMART" id="SM00470"/>
    </source>
</evidence>
<dbReference type="SUPFAM" id="SSF110849">
    <property type="entry name" value="ParB/Sulfiredoxin"/>
    <property type="match status" value="1"/>
</dbReference>
<sequence>MQLGKKRDLFDNNRILYIKTSEIFPNPSQPRRVFDEAALRELADSITQHGILQPLSIRRCSGGYELIAGERRLRAAKLARLDTVPCLLMGVDNQQSTLLALVENLQRRDLDFMEEASALFQLIQQYGLSQEEAAQKIGKSQSAVANKLRLLRLSTQCLSLIQENNLSERHARALLRLDKEQDRLSVLEHITANELNVSESEEYIERYLQKRAAAPVQKKLTYVIRDVRFFLNTVSHGVTIMKMAGIDATYGRTETADDITITIKIPKESRG</sequence>
<dbReference type="CDD" id="cd16393">
    <property type="entry name" value="SPO0J_N"/>
    <property type="match status" value="1"/>
</dbReference>
<dbReference type="EMBL" id="FWXW01000003">
    <property type="protein sequence ID" value="SMC56948.1"/>
    <property type="molecule type" value="Genomic_DNA"/>
</dbReference>
<dbReference type="Pfam" id="PF02195">
    <property type="entry name" value="ParB_N"/>
    <property type="match status" value="1"/>
</dbReference>
<comment type="similarity">
    <text evidence="2">Belongs to the ParB family.</text>
</comment>
<dbReference type="GO" id="GO:0009295">
    <property type="term" value="C:nucleoid"/>
    <property type="evidence" value="ECO:0007669"/>
    <property type="project" value="UniProtKB-SubCell"/>
</dbReference>
<accession>A0A1W2A9L9</accession>
<dbReference type="GO" id="GO:0007059">
    <property type="term" value="P:chromosome segregation"/>
    <property type="evidence" value="ECO:0007669"/>
    <property type="project" value="TreeGrafter"/>
</dbReference>
<dbReference type="STRING" id="1122930.SAMN02745168_1610"/>
<dbReference type="Gene3D" id="1.10.10.2830">
    <property type="match status" value="1"/>
</dbReference>
<evidence type="ECO:0000256" key="2">
    <source>
        <dbReference type="ARBA" id="ARBA00006295"/>
    </source>
</evidence>
<dbReference type="Proteomes" id="UP000192790">
    <property type="component" value="Unassembled WGS sequence"/>
</dbReference>
<dbReference type="InterPro" id="IPR036086">
    <property type="entry name" value="ParB/Sulfiredoxin_sf"/>
</dbReference>
<evidence type="ECO:0000256" key="3">
    <source>
        <dbReference type="ARBA" id="ARBA00023125"/>
    </source>
</evidence>
<feature type="domain" description="ParB-like N-terminal" evidence="4">
    <location>
        <begin position="16"/>
        <end position="105"/>
    </location>
</feature>
<keyword evidence="6" id="KW-1185">Reference proteome</keyword>
<keyword evidence="3" id="KW-0238">DNA-binding</keyword>